<gene>
    <name evidence="4" type="ORF">T9R20_05745</name>
</gene>
<dbReference type="PROSITE" id="PS50043">
    <property type="entry name" value="HTH_LUXR_2"/>
    <property type="match status" value="1"/>
</dbReference>
<dbReference type="SMART" id="SM00421">
    <property type="entry name" value="HTH_LUXR"/>
    <property type="match status" value="1"/>
</dbReference>
<evidence type="ECO:0000313" key="5">
    <source>
        <dbReference type="Proteomes" id="UP001324533"/>
    </source>
</evidence>
<dbReference type="SUPFAM" id="SSF46894">
    <property type="entry name" value="C-terminal effector domain of the bipartite response regulators"/>
    <property type="match status" value="1"/>
</dbReference>
<keyword evidence="2" id="KW-0067">ATP-binding</keyword>
<dbReference type="InterPro" id="IPR027417">
    <property type="entry name" value="P-loop_NTPase"/>
</dbReference>
<evidence type="ECO:0000256" key="1">
    <source>
        <dbReference type="ARBA" id="ARBA00022741"/>
    </source>
</evidence>
<dbReference type="PRINTS" id="PR00038">
    <property type="entry name" value="HTHLUXR"/>
</dbReference>
<keyword evidence="5" id="KW-1185">Reference proteome</keyword>
<dbReference type="SUPFAM" id="SSF48452">
    <property type="entry name" value="TPR-like"/>
    <property type="match status" value="1"/>
</dbReference>
<reference evidence="4 5" key="1">
    <citation type="submission" date="2023-06" db="EMBL/GenBank/DDBJ databases">
        <title>Rock-solubilizing bacteria, Microbacterium invictum, promotes re-establishment of vegetation in rocky wasteland by accelerating rock bio-weathering and reshaping soil bacterial community.</title>
        <authorList>
            <person name="Liu C."/>
        </authorList>
    </citation>
    <scope>NUCLEOTIDE SEQUENCE [LARGE SCALE GENOMIC DNA]</scope>
    <source>
        <strain evidence="4 5">X-18</strain>
    </source>
</reference>
<dbReference type="RefSeq" id="WP_322411581.1">
    <property type="nucleotide sequence ID" value="NZ_CP139779.1"/>
</dbReference>
<dbReference type="EMBL" id="CP139779">
    <property type="protein sequence ID" value="WQB71464.1"/>
    <property type="molecule type" value="Genomic_DNA"/>
</dbReference>
<evidence type="ECO:0000313" key="4">
    <source>
        <dbReference type="EMBL" id="WQB71464.1"/>
    </source>
</evidence>
<feature type="domain" description="HTH luxR-type" evidence="3">
    <location>
        <begin position="917"/>
        <end position="982"/>
    </location>
</feature>
<dbReference type="Gene3D" id="3.40.50.300">
    <property type="entry name" value="P-loop containing nucleotide triphosphate hydrolases"/>
    <property type="match status" value="1"/>
</dbReference>
<dbReference type="CDD" id="cd06170">
    <property type="entry name" value="LuxR_C_like"/>
    <property type="match status" value="1"/>
</dbReference>
<dbReference type="Pfam" id="PF13191">
    <property type="entry name" value="AAA_16"/>
    <property type="match status" value="1"/>
</dbReference>
<proteinExistence type="predicted"/>
<dbReference type="PANTHER" id="PTHR16305">
    <property type="entry name" value="TESTICULAR SOLUBLE ADENYLYL CYCLASE"/>
    <property type="match status" value="1"/>
</dbReference>
<dbReference type="InterPro" id="IPR011990">
    <property type="entry name" value="TPR-like_helical_dom_sf"/>
</dbReference>
<dbReference type="InterPro" id="IPR041664">
    <property type="entry name" value="AAA_16"/>
</dbReference>
<dbReference type="Gene3D" id="1.10.10.10">
    <property type="entry name" value="Winged helix-like DNA-binding domain superfamily/Winged helix DNA-binding domain"/>
    <property type="match status" value="1"/>
</dbReference>
<protein>
    <submittedName>
        <fullName evidence="4">AAA family ATPase</fullName>
    </submittedName>
</protein>
<dbReference type="InterPro" id="IPR000792">
    <property type="entry name" value="Tscrpt_reg_LuxR_C"/>
</dbReference>
<organism evidence="4 5">
    <name type="scientific">Microbacterium invictum</name>
    <dbReference type="NCBI Taxonomy" id="515415"/>
    <lineage>
        <taxon>Bacteria</taxon>
        <taxon>Bacillati</taxon>
        <taxon>Actinomycetota</taxon>
        <taxon>Actinomycetes</taxon>
        <taxon>Micrococcales</taxon>
        <taxon>Microbacteriaceae</taxon>
        <taxon>Microbacterium</taxon>
    </lineage>
</organism>
<dbReference type="PANTHER" id="PTHR16305:SF35">
    <property type="entry name" value="TRANSCRIPTIONAL ACTIVATOR DOMAIN"/>
    <property type="match status" value="1"/>
</dbReference>
<dbReference type="Pfam" id="PF00196">
    <property type="entry name" value="GerE"/>
    <property type="match status" value="1"/>
</dbReference>
<keyword evidence="1" id="KW-0547">Nucleotide-binding</keyword>
<dbReference type="Gene3D" id="1.25.40.10">
    <property type="entry name" value="Tetratricopeptide repeat domain"/>
    <property type="match status" value="1"/>
</dbReference>
<name>A0ABZ0VE89_9MICO</name>
<dbReference type="InterPro" id="IPR016032">
    <property type="entry name" value="Sig_transdc_resp-reg_C-effctor"/>
</dbReference>
<sequence length="988" mass="107018">MPTLASSPRMVGRGDELGALLRALDDGRDGTPRSVIVRGEAGIGKTRLIQEFVREAGRRERPDLPVVVAVGQCVDLGPIGAPFGPIRRVLRDLHAAVGTEALRHAAGSPAALATIAAFVPGVTAEIPSPEELIGQFAEAIEVVLENLSASRHLVVVIEDLQWADAATLALLKTFASTLRGRHLTIVATYRSDDIDRFHPLRPVLAELDRTRAIVRVEVLPLSPGEVAEQVSLLARVDPPETELRALIDRSGGIPFLVEELVDLGEAHLPDTLRELVLARYSRLDDTAQEIVRVMAAGGMHTEHDTLTAVAGHDERTLDQALRDAIDARVIVAEASGYTFRHALTQEAVHDEMLPSERVRVHRRFARHLTDHRGDAPEAVSAIAEHWLVARELGPAFDATVRALEQSRATFAPATSVKLAERLTELWGQVPDAAMRSGTTLAALHLSAAQDWHDLGDPDRALRAALEGLAAEPEDPIVRAALIRQKFVQEFNTHHDPQREELLEAISLLEGIDTDHARVLHSRILSNLALELGDGRAQDYLRRAIDLAEGAGDDAALAVALVNESWLHSDSDGDEVAALTPLERAIGLRVNPAVRAYVGAAYIDLLARLGRYDEAALVGERLFADAVRGGIERGAGGSIAMQIAHAQFCGGRPDEAKRYAQRARRLLDRPSRASVIRLLATHYSWNDQLTEREALLAAERAMIDEVRRAVPGKHDWWEVEAVDAVLLSSSGLRTTLDEKSRDPWVQRIDSIRHVIGEGHAAGARRYATVAAAMMVRALSPADVGGDASIDVSSLRRAIDGAMREWPRTGVTPVIIDVIDATLADADHRDAEERVRRWNEVVEKTQIGVIPVRHHQIARLSLAAALIDAGDRDTAATHLAAISADAPRLGVARIARWADHLADRAGLRRPTGRAVETSDDGGLTGLTPRERQVLELVAEGLTNAQIGARLYISPKTASVHVSAILAKVGAANRAEAAARFGRRSGSPHTV</sequence>
<dbReference type="InterPro" id="IPR036388">
    <property type="entry name" value="WH-like_DNA-bd_sf"/>
</dbReference>
<accession>A0ABZ0VE89</accession>
<evidence type="ECO:0000259" key="3">
    <source>
        <dbReference type="PROSITE" id="PS50043"/>
    </source>
</evidence>
<dbReference type="SUPFAM" id="SSF52540">
    <property type="entry name" value="P-loop containing nucleoside triphosphate hydrolases"/>
    <property type="match status" value="1"/>
</dbReference>
<dbReference type="Proteomes" id="UP001324533">
    <property type="component" value="Chromosome"/>
</dbReference>
<evidence type="ECO:0000256" key="2">
    <source>
        <dbReference type="ARBA" id="ARBA00022840"/>
    </source>
</evidence>